<dbReference type="Proteomes" id="UP000292958">
    <property type="component" value="Unassembled WGS sequence"/>
</dbReference>
<dbReference type="RefSeq" id="WP_165419853.1">
    <property type="nucleotide sequence ID" value="NZ_SHKW01000001.1"/>
</dbReference>
<sequence>MLANIYTPLESIVGSNWYTSRRRRWIDIVAAALGLVLLLPAIFVISLAILISSGKPILFVQKRVGRYGQEFALLKFRTMKITMYSGPGLTRDGDSRVTGIGRWLRKRKLDELPQLINVLKGEMTLVGPRPDLEQFWSQARTEDRRVLELTPGLTGAASLAFSDEEQLLAQVPAECLASFYLQQVLPQKARLDSEYAARATFRSDCGILLQTVFLPMFQRYRTQRNISETEINVQISR</sequence>
<keyword evidence="2" id="KW-0472">Membrane</keyword>
<reference evidence="4 5" key="1">
    <citation type="submission" date="2019-02" db="EMBL/GenBank/DDBJ databases">
        <title>Genomic Encyclopedia of Archaeal and Bacterial Type Strains, Phase II (KMG-II): from individual species to whole genera.</title>
        <authorList>
            <person name="Goeker M."/>
        </authorList>
    </citation>
    <scope>NUCLEOTIDE SEQUENCE [LARGE SCALE GENOMIC DNA]</scope>
    <source>
        <strain evidence="4 5">DSM 18101</strain>
    </source>
</reference>
<keyword evidence="5" id="KW-1185">Reference proteome</keyword>
<protein>
    <submittedName>
        <fullName evidence="4">Lipopolysaccharide/colanic/teichoic acid biosynthesis glycosyltransferase</fullName>
    </submittedName>
</protein>
<keyword evidence="2" id="KW-0812">Transmembrane</keyword>
<name>A0A4Q7YME7_9BACT</name>
<evidence type="ECO:0000313" key="4">
    <source>
        <dbReference type="EMBL" id="RZU38912.1"/>
    </source>
</evidence>
<dbReference type="Pfam" id="PF02397">
    <property type="entry name" value="Bac_transf"/>
    <property type="match status" value="1"/>
</dbReference>
<keyword evidence="2" id="KW-1133">Transmembrane helix</keyword>
<evidence type="ECO:0000256" key="1">
    <source>
        <dbReference type="ARBA" id="ARBA00006464"/>
    </source>
</evidence>
<accession>A0A4Q7YME7</accession>
<evidence type="ECO:0000313" key="5">
    <source>
        <dbReference type="Proteomes" id="UP000292958"/>
    </source>
</evidence>
<dbReference type="PANTHER" id="PTHR30576:SF20">
    <property type="entry name" value="QUINOVOSAMINEPHOSPHOTRANSFERAE-RELATED"/>
    <property type="match status" value="1"/>
</dbReference>
<organism evidence="4 5">
    <name type="scientific">Edaphobacter modestus</name>
    <dbReference type="NCBI Taxonomy" id="388466"/>
    <lineage>
        <taxon>Bacteria</taxon>
        <taxon>Pseudomonadati</taxon>
        <taxon>Acidobacteriota</taxon>
        <taxon>Terriglobia</taxon>
        <taxon>Terriglobales</taxon>
        <taxon>Acidobacteriaceae</taxon>
        <taxon>Edaphobacter</taxon>
    </lineage>
</organism>
<proteinExistence type="inferred from homology"/>
<dbReference type="GO" id="GO:0016780">
    <property type="term" value="F:phosphotransferase activity, for other substituted phosphate groups"/>
    <property type="evidence" value="ECO:0007669"/>
    <property type="project" value="TreeGrafter"/>
</dbReference>
<dbReference type="EMBL" id="SHKW01000001">
    <property type="protein sequence ID" value="RZU38912.1"/>
    <property type="molecule type" value="Genomic_DNA"/>
</dbReference>
<evidence type="ECO:0000256" key="2">
    <source>
        <dbReference type="SAM" id="Phobius"/>
    </source>
</evidence>
<evidence type="ECO:0000259" key="3">
    <source>
        <dbReference type="Pfam" id="PF02397"/>
    </source>
</evidence>
<keyword evidence="4" id="KW-0808">Transferase</keyword>
<feature type="domain" description="Bacterial sugar transferase" evidence="3">
    <location>
        <begin position="23"/>
        <end position="213"/>
    </location>
</feature>
<dbReference type="InterPro" id="IPR003362">
    <property type="entry name" value="Bact_transf"/>
</dbReference>
<dbReference type="PANTHER" id="PTHR30576">
    <property type="entry name" value="COLANIC BIOSYNTHESIS UDP-GLUCOSE LIPID CARRIER TRANSFERASE"/>
    <property type="match status" value="1"/>
</dbReference>
<gene>
    <name evidence="4" type="ORF">BDD14_0220</name>
</gene>
<comment type="similarity">
    <text evidence="1">Belongs to the bacterial sugar transferase family.</text>
</comment>
<comment type="caution">
    <text evidence="4">The sequence shown here is derived from an EMBL/GenBank/DDBJ whole genome shotgun (WGS) entry which is preliminary data.</text>
</comment>
<feature type="transmembrane region" description="Helical" evidence="2">
    <location>
        <begin position="28"/>
        <end position="51"/>
    </location>
</feature>
<dbReference type="AlphaFoldDB" id="A0A4Q7YME7"/>